<dbReference type="PANTHER" id="PTHR47055:SF2">
    <property type="entry name" value="PIGGYBAC TRANSPOSABLE ELEMENT-DERIVED PROTEIN 2-RELATED"/>
    <property type="match status" value="1"/>
</dbReference>
<dbReference type="STRING" id="195883.A0A482XP62"/>
<name>A0A482XP62_LAOST</name>
<dbReference type="Proteomes" id="UP000291343">
    <property type="component" value="Unassembled WGS sequence"/>
</dbReference>
<reference evidence="3 4" key="1">
    <citation type="journal article" date="2017" name="Gigascience">
        <title>Genome sequence of the small brown planthopper, Laodelphax striatellus.</title>
        <authorList>
            <person name="Zhu J."/>
            <person name="Jiang F."/>
            <person name="Wang X."/>
            <person name="Yang P."/>
            <person name="Bao Y."/>
            <person name="Zhao W."/>
            <person name="Wang W."/>
            <person name="Lu H."/>
            <person name="Wang Q."/>
            <person name="Cui N."/>
            <person name="Li J."/>
            <person name="Chen X."/>
            <person name="Luo L."/>
            <person name="Yu J."/>
            <person name="Kang L."/>
            <person name="Cui F."/>
        </authorList>
    </citation>
    <scope>NUCLEOTIDE SEQUENCE [LARGE SCALE GENOMIC DNA]</scope>
    <source>
        <strain evidence="3">Lst14</strain>
    </source>
</reference>
<protein>
    <recommendedName>
        <fullName evidence="2">PiggyBac transposable element-derived protein domain-containing protein</fullName>
    </recommendedName>
</protein>
<dbReference type="AlphaFoldDB" id="A0A482XP62"/>
<dbReference type="Pfam" id="PF13843">
    <property type="entry name" value="DDE_Tnp_1_7"/>
    <property type="match status" value="1"/>
</dbReference>
<dbReference type="InterPro" id="IPR029526">
    <property type="entry name" value="PGBD"/>
</dbReference>
<feature type="region of interest" description="Disordered" evidence="1">
    <location>
        <begin position="431"/>
        <end position="450"/>
    </location>
</feature>
<dbReference type="InterPro" id="IPR052638">
    <property type="entry name" value="PiggyBac_TE-derived"/>
</dbReference>
<dbReference type="InParanoid" id="A0A482XP62"/>
<comment type="caution">
    <text evidence="3">The sequence shown here is derived from an EMBL/GenBank/DDBJ whole genome shotgun (WGS) entry which is preliminary data.</text>
</comment>
<gene>
    <name evidence="3" type="ORF">LSTR_LSTR009781</name>
</gene>
<keyword evidence="4" id="KW-1185">Reference proteome</keyword>
<dbReference type="GO" id="GO:0043565">
    <property type="term" value="F:sequence-specific DNA binding"/>
    <property type="evidence" value="ECO:0007669"/>
    <property type="project" value="TreeGrafter"/>
</dbReference>
<sequence length="450" mass="51427">MGRSKQNKNLPDDFLDLFKECSTGVEIPDGNISEVSDCDEPDDKIQFLKENAENIENILQNIADDPPQENVQPVLYNIGYRRRTDLYFELQFARTVTGVSLEEALDILLDSDGPAPDSIFITPPDPGVITDEDSGDEETGGSQLFFDEELIEHLVTESNKYAVFVNCPHPNITGNEVKCFIGILILSGYNTVANKRLYWDENGDTRNELVSNAIRRNRFEQILRFLHVADNNNVDVNDKMWKLRPLVQSLKAKFLDNFVPEQNLSYDESMTEWLWSYWYNKENRIPKSCPMRHKNLLKKESRGHCESAIVKEDGVLIAKWVDNSVVAMASNCLGVEPKSQVRRYSQKEKRTIQVQRPYLFSEYNNKMACHPFPTSDRGYEEGARRTEGHIVGELRSIDNSSLLFLLFFPSWSDVANCKQHLASEGSIYLGEESEGPSCPLERPMPETHPK</sequence>
<evidence type="ECO:0000259" key="2">
    <source>
        <dbReference type="Pfam" id="PF13843"/>
    </source>
</evidence>
<evidence type="ECO:0000313" key="3">
    <source>
        <dbReference type="EMBL" id="RZF47290.1"/>
    </source>
</evidence>
<evidence type="ECO:0000313" key="4">
    <source>
        <dbReference type="Proteomes" id="UP000291343"/>
    </source>
</evidence>
<feature type="domain" description="PiggyBac transposable element-derived protein" evidence="2">
    <location>
        <begin position="143"/>
        <end position="273"/>
    </location>
</feature>
<organism evidence="3 4">
    <name type="scientific">Laodelphax striatellus</name>
    <name type="common">Small brown planthopper</name>
    <name type="synonym">Delphax striatella</name>
    <dbReference type="NCBI Taxonomy" id="195883"/>
    <lineage>
        <taxon>Eukaryota</taxon>
        <taxon>Metazoa</taxon>
        <taxon>Ecdysozoa</taxon>
        <taxon>Arthropoda</taxon>
        <taxon>Hexapoda</taxon>
        <taxon>Insecta</taxon>
        <taxon>Pterygota</taxon>
        <taxon>Neoptera</taxon>
        <taxon>Paraneoptera</taxon>
        <taxon>Hemiptera</taxon>
        <taxon>Auchenorrhyncha</taxon>
        <taxon>Fulgoroidea</taxon>
        <taxon>Delphacidae</taxon>
        <taxon>Criomorphinae</taxon>
        <taxon>Laodelphax</taxon>
    </lineage>
</organism>
<proteinExistence type="predicted"/>
<dbReference type="OrthoDB" id="6629228at2759"/>
<accession>A0A482XP62</accession>
<evidence type="ECO:0000256" key="1">
    <source>
        <dbReference type="SAM" id="MobiDB-lite"/>
    </source>
</evidence>
<dbReference type="EMBL" id="QKKF02004574">
    <property type="protein sequence ID" value="RZF47290.1"/>
    <property type="molecule type" value="Genomic_DNA"/>
</dbReference>
<dbReference type="PANTHER" id="PTHR47055">
    <property type="entry name" value="DDE_TNP_1_7 DOMAIN-CONTAINING PROTEIN"/>
    <property type="match status" value="1"/>
</dbReference>